<accession>A0A8T9MUI0</accession>
<reference evidence="2" key="2">
    <citation type="submission" date="2024-09" db="EMBL/GenBank/DDBJ databases">
        <authorList>
            <person name="Veyrier F.J."/>
        </authorList>
    </citation>
    <scope>NUCLEOTIDE SEQUENCE</scope>
    <source>
        <strain evidence="2">17694</strain>
    </source>
</reference>
<dbReference type="GO" id="GO:0016226">
    <property type="term" value="P:iron-sulfur cluster assembly"/>
    <property type="evidence" value="ECO:0007669"/>
    <property type="project" value="TreeGrafter"/>
</dbReference>
<dbReference type="PANTHER" id="PTHR22602">
    <property type="entry name" value="TRANSFERASE CAF17, MITOCHONDRIAL-RELATED"/>
    <property type="match status" value="1"/>
</dbReference>
<dbReference type="SUPFAM" id="SSF103025">
    <property type="entry name" value="Folate-binding domain"/>
    <property type="match status" value="1"/>
</dbReference>
<dbReference type="InterPro" id="IPR017703">
    <property type="entry name" value="YgfZ/GCV_T_CS"/>
</dbReference>
<protein>
    <submittedName>
        <fullName evidence="2">YgfZ/GcvT domain-containing protein</fullName>
    </submittedName>
</protein>
<proteinExistence type="predicted"/>
<evidence type="ECO:0000313" key="3">
    <source>
        <dbReference type="Proteomes" id="UP000831534"/>
    </source>
</evidence>
<keyword evidence="3" id="KW-1185">Reference proteome</keyword>
<dbReference type="EMBL" id="CP091521">
    <property type="protein sequence ID" value="UOP04939.1"/>
    <property type="molecule type" value="Genomic_DNA"/>
</dbReference>
<keyword evidence="1" id="KW-0809">Transit peptide</keyword>
<gene>
    <name evidence="2" type="ORF">LVJ77_00845</name>
</gene>
<dbReference type="InterPro" id="IPR027266">
    <property type="entry name" value="TrmE/GcvT-like"/>
</dbReference>
<sequence>MTHTLLPFFAVVRASGKDCRDFLHRQLSNDINNLPDQHACYATYNTAKGRVIANLLAYRNGGEILLVMAADVAENVLKRLKMFVLRSDVQFELLADWGVAGSLPDDAPPVFADTPALVLPAPQGRIALPHGGTLTVAPLAELPPHDAAAEAVWNRHEILCGYPWIAAATAESSVAQMLNQHLIGGVHFRKGCYPGQEIIARAQYRGQVKRGLAVLESAAPLAAGDRLNDAAGAEAGIVINAQDTLALAVVKHAAQDVFNVSGSPLAVKRRFFPTEESE</sequence>
<organism evidence="2 3">
    <name type="scientific">Conchiformibius kuhniae</name>
    <dbReference type="NCBI Taxonomy" id="211502"/>
    <lineage>
        <taxon>Bacteria</taxon>
        <taxon>Pseudomonadati</taxon>
        <taxon>Pseudomonadota</taxon>
        <taxon>Betaproteobacteria</taxon>
        <taxon>Neisseriales</taxon>
        <taxon>Neisseriaceae</taxon>
        <taxon>Conchiformibius</taxon>
    </lineage>
</organism>
<dbReference type="NCBIfam" id="TIGR03317">
    <property type="entry name" value="ygfZ_signature"/>
    <property type="match status" value="1"/>
</dbReference>
<evidence type="ECO:0000313" key="2">
    <source>
        <dbReference type="EMBL" id="UOP04939.1"/>
    </source>
</evidence>
<dbReference type="Proteomes" id="UP000831534">
    <property type="component" value="Chromosome"/>
</dbReference>
<dbReference type="InterPro" id="IPR045179">
    <property type="entry name" value="YgfZ/GcvT"/>
</dbReference>
<reference evidence="2" key="1">
    <citation type="journal article" date="2022" name="Res Sq">
        <title>Evolution of multicellular longitudinally dividing oral cavity symbionts (Neisseriaceae).</title>
        <authorList>
            <person name="Nyongesa S."/>
            <person name="Weber P."/>
            <person name="Bernet E."/>
            <person name="Pullido F."/>
            <person name="Nieckarz M."/>
            <person name="Delaby M."/>
            <person name="Nieves C."/>
            <person name="Viehboeck T."/>
            <person name="Krause N."/>
            <person name="Rivera-Millot A."/>
            <person name="Nakamura A."/>
            <person name="Vischer N."/>
            <person name="VanNieuwenhze M."/>
            <person name="Brun Y."/>
            <person name="Cava F."/>
            <person name="Bulgheresi S."/>
            <person name="Veyrier F."/>
        </authorList>
    </citation>
    <scope>NUCLEOTIDE SEQUENCE</scope>
    <source>
        <strain evidence="2">17694</strain>
    </source>
</reference>
<dbReference type="RefSeq" id="WP_027009043.1">
    <property type="nucleotide sequence ID" value="NZ_CP091521.1"/>
</dbReference>
<dbReference type="Gene3D" id="2.40.30.160">
    <property type="match status" value="1"/>
</dbReference>
<name>A0A8T9MUI0_9NEIS</name>
<dbReference type="Gene3D" id="3.30.1360.120">
    <property type="entry name" value="Probable tRNA modification gtpase trme, domain 1"/>
    <property type="match status" value="1"/>
</dbReference>
<dbReference type="AlphaFoldDB" id="A0A8T9MUI0"/>
<dbReference type="KEGG" id="ckh:LVJ77_00845"/>
<evidence type="ECO:0000256" key="1">
    <source>
        <dbReference type="ARBA" id="ARBA00022946"/>
    </source>
</evidence>
<dbReference type="PANTHER" id="PTHR22602:SF0">
    <property type="entry name" value="TRANSFERASE CAF17, MITOCHONDRIAL-RELATED"/>
    <property type="match status" value="1"/>
</dbReference>